<dbReference type="GO" id="GO:0003724">
    <property type="term" value="F:RNA helicase activity"/>
    <property type="evidence" value="ECO:0007669"/>
    <property type="project" value="TreeGrafter"/>
</dbReference>
<proteinExistence type="predicted"/>
<evidence type="ECO:0000256" key="4">
    <source>
        <dbReference type="ARBA" id="ARBA00022840"/>
    </source>
</evidence>
<dbReference type="PROSITE" id="PS51194">
    <property type="entry name" value="HELICASE_CTER"/>
    <property type="match status" value="1"/>
</dbReference>
<evidence type="ECO:0000313" key="6">
    <source>
        <dbReference type="EMBL" id="KAF7992605.1"/>
    </source>
</evidence>
<evidence type="ECO:0000256" key="2">
    <source>
        <dbReference type="ARBA" id="ARBA00022801"/>
    </source>
</evidence>
<keyword evidence="4" id="KW-0067">ATP-binding</keyword>
<dbReference type="InterPro" id="IPR050079">
    <property type="entry name" value="DEAD_box_RNA_helicase"/>
</dbReference>
<dbReference type="EMBL" id="JACMRX010000003">
    <property type="protein sequence ID" value="KAF7992605.1"/>
    <property type="molecule type" value="Genomic_DNA"/>
</dbReference>
<dbReference type="InterPro" id="IPR001650">
    <property type="entry name" value="Helicase_C-like"/>
</dbReference>
<evidence type="ECO:0000313" key="7">
    <source>
        <dbReference type="Proteomes" id="UP000639338"/>
    </source>
</evidence>
<accession>A0A834XV27</accession>
<dbReference type="PANTHER" id="PTHR47959:SF1">
    <property type="entry name" value="ATP-DEPENDENT RNA HELICASE DBPA"/>
    <property type="match status" value="1"/>
</dbReference>
<protein>
    <recommendedName>
        <fullName evidence="5">Helicase C-terminal domain-containing protein</fullName>
    </recommendedName>
</protein>
<dbReference type="Proteomes" id="UP000639338">
    <property type="component" value="Unassembled WGS sequence"/>
</dbReference>
<dbReference type="SUPFAM" id="SSF52540">
    <property type="entry name" value="P-loop containing nucleoside triphosphate hydrolases"/>
    <property type="match status" value="1"/>
</dbReference>
<dbReference type="PANTHER" id="PTHR47959">
    <property type="entry name" value="ATP-DEPENDENT RNA HELICASE RHLE-RELATED"/>
    <property type="match status" value="1"/>
</dbReference>
<reference evidence="6 7" key="1">
    <citation type="submission" date="2020-08" db="EMBL/GenBank/DDBJ databases">
        <title>Aphidius gifuensis genome sequencing and assembly.</title>
        <authorList>
            <person name="Du Z."/>
        </authorList>
    </citation>
    <scope>NUCLEOTIDE SEQUENCE [LARGE SCALE GENOMIC DNA]</scope>
    <source>
        <strain evidence="6">YNYX2018</strain>
        <tissue evidence="6">Adults</tissue>
    </source>
</reference>
<dbReference type="Gene3D" id="3.40.50.300">
    <property type="entry name" value="P-loop containing nucleotide triphosphate hydrolases"/>
    <property type="match status" value="1"/>
</dbReference>
<name>A0A834XV27_APHGI</name>
<dbReference type="Pfam" id="PF00271">
    <property type="entry name" value="Helicase_C"/>
    <property type="match status" value="1"/>
</dbReference>
<keyword evidence="3" id="KW-0347">Helicase</keyword>
<sequence>MYVDDVEDVINLNYPSSSEDYIHRIGRTGRSSSTGTSYAFFTPQNSRKAKDLHNLANLFDDLENTNKILVNDSRGYNLSAIIKKYWKCLEYHEVDIWPVSQNTTINF</sequence>
<keyword evidence="7" id="KW-1185">Reference proteome</keyword>
<feature type="domain" description="Helicase C-terminal" evidence="5">
    <location>
        <begin position="1"/>
        <end position="82"/>
    </location>
</feature>
<comment type="caution">
    <text evidence="6">The sequence shown here is derived from an EMBL/GenBank/DDBJ whole genome shotgun (WGS) entry which is preliminary data.</text>
</comment>
<gene>
    <name evidence="6" type="ORF">HCN44_004949</name>
</gene>
<evidence type="ECO:0000256" key="3">
    <source>
        <dbReference type="ARBA" id="ARBA00022806"/>
    </source>
</evidence>
<evidence type="ECO:0000256" key="1">
    <source>
        <dbReference type="ARBA" id="ARBA00022741"/>
    </source>
</evidence>
<evidence type="ECO:0000259" key="5">
    <source>
        <dbReference type="PROSITE" id="PS51194"/>
    </source>
</evidence>
<dbReference type="InterPro" id="IPR027417">
    <property type="entry name" value="P-loop_NTPase"/>
</dbReference>
<dbReference type="GO" id="GO:0005524">
    <property type="term" value="F:ATP binding"/>
    <property type="evidence" value="ECO:0007669"/>
    <property type="project" value="UniProtKB-KW"/>
</dbReference>
<dbReference type="AlphaFoldDB" id="A0A834XV27"/>
<keyword evidence="2" id="KW-0378">Hydrolase</keyword>
<dbReference type="GO" id="GO:0016787">
    <property type="term" value="F:hydrolase activity"/>
    <property type="evidence" value="ECO:0007669"/>
    <property type="project" value="UniProtKB-KW"/>
</dbReference>
<organism evidence="6 7">
    <name type="scientific">Aphidius gifuensis</name>
    <name type="common">Parasitoid wasp</name>
    <dbReference type="NCBI Taxonomy" id="684658"/>
    <lineage>
        <taxon>Eukaryota</taxon>
        <taxon>Metazoa</taxon>
        <taxon>Ecdysozoa</taxon>
        <taxon>Arthropoda</taxon>
        <taxon>Hexapoda</taxon>
        <taxon>Insecta</taxon>
        <taxon>Pterygota</taxon>
        <taxon>Neoptera</taxon>
        <taxon>Endopterygota</taxon>
        <taxon>Hymenoptera</taxon>
        <taxon>Apocrita</taxon>
        <taxon>Ichneumonoidea</taxon>
        <taxon>Braconidae</taxon>
        <taxon>Aphidiinae</taxon>
        <taxon>Aphidius</taxon>
    </lineage>
</organism>
<keyword evidence="1" id="KW-0547">Nucleotide-binding</keyword>
<dbReference type="GO" id="GO:0005829">
    <property type="term" value="C:cytosol"/>
    <property type="evidence" value="ECO:0007669"/>
    <property type="project" value="TreeGrafter"/>
</dbReference>